<dbReference type="EC" id="1.5.1.3" evidence="3 7"/>
<keyword evidence="4 7" id="KW-0554">One-carbon metabolism</keyword>
<evidence type="ECO:0000256" key="4">
    <source>
        <dbReference type="ARBA" id="ARBA00022563"/>
    </source>
</evidence>
<dbReference type="InterPro" id="IPR024072">
    <property type="entry name" value="DHFR-like_dom_sf"/>
</dbReference>
<reference evidence="10 11" key="1">
    <citation type="submission" date="2022-06" db="EMBL/GenBank/DDBJ databases">
        <title>Genomic Encyclopedia of Archaeal and Bacterial Type Strains, Phase II (KMG-II): from individual species to whole genera.</title>
        <authorList>
            <person name="Goeker M."/>
        </authorList>
    </citation>
    <scope>NUCLEOTIDE SEQUENCE [LARGE SCALE GENOMIC DNA]</scope>
    <source>
        <strain evidence="10 11">DSM 45037</strain>
    </source>
</reference>
<dbReference type="Proteomes" id="UP001205740">
    <property type="component" value="Unassembled WGS sequence"/>
</dbReference>
<keyword evidence="5 7" id="KW-0521">NADP</keyword>
<dbReference type="InterPro" id="IPR001796">
    <property type="entry name" value="DHFR_dom"/>
</dbReference>
<dbReference type="Gene3D" id="3.40.430.10">
    <property type="entry name" value="Dihydrofolate Reductase, subunit A"/>
    <property type="match status" value="1"/>
</dbReference>
<proteinExistence type="inferred from homology"/>
<evidence type="ECO:0000313" key="10">
    <source>
        <dbReference type="EMBL" id="MCP2159033.1"/>
    </source>
</evidence>
<evidence type="ECO:0000259" key="9">
    <source>
        <dbReference type="PROSITE" id="PS51330"/>
    </source>
</evidence>
<gene>
    <name evidence="10" type="ORF">LX12_000197</name>
</gene>
<dbReference type="RefSeq" id="WP_253652648.1">
    <property type="nucleotide sequence ID" value="NZ_BAAAOE010000004.1"/>
</dbReference>
<evidence type="ECO:0000256" key="2">
    <source>
        <dbReference type="ARBA" id="ARBA00009539"/>
    </source>
</evidence>
<dbReference type="PROSITE" id="PS51330">
    <property type="entry name" value="DHFR_2"/>
    <property type="match status" value="1"/>
</dbReference>
<accession>A0ABT1GXM1</accession>
<evidence type="ECO:0000256" key="8">
    <source>
        <dbReference type="RuleBase" id="RU004474"/>
    </source>
</evidence>
<keyword evidence="11" id="KW-1185">Reference proteome</keyword>
<evidence type="ECO:0000256" key="1">
    <source>
        <dbReference type="ARBA" id="ARBA00004903"/>
    </source>
</evidence>
<evidence type="ECO:0000256" key="5">
    <source>
        <dbReference type="ARBA" id="ARBA00022857"/>
    </source>
</evidence>
<dbReference type="PIRSF" id="PIRSF000194">
    <property type="entry name" value="DHFR"/>
    <property type="match status" value="1"/>
</dbReference>
<comment type="function">
    <text evidence="7">Key enzyme in folate metabolism. Catalyzes an essential reaction for de novo glycine and purine synthesis, and for DNA precursor synthesis.</text>
</comment>
<dbReference type="SUPFAM" id="SSF53597">
    <property type="entry name" value="Dihydrofolate reductase-like"/>
    <property type="match status" value="1"/>
</dbReference>
<dbReference type="CDD" id="cd00209">
    <property type="entry name" value="DHFR"/>
    <property type="match status" value="1"/>
</dbReference>
<name>A0ABT1GXM1_9NOCA</name>
<comment type="pathway">
    <text evidence="1 7">Cofactor biosynthesis; tetrahydrofolate biosynthesis; 5,6,7,8-tetrahydrofolate from 7,8-dihydrofolate: step 1/1.</text>
</comment>
<comment type="caution">
    <text evidence="10">The sequence shown here is derived from an EMBL/GenBank/DDBJ whole genome shotgun (WGS) entry which is preliminary data.</text>
</comment>
<organism evidence="10 11">
    <name type="scientific">Williamsia serinedens</name>
    <dbReference type="NCBI Taxonomy" id="391736"/>
    <lineage>
        <taxon>Bacteria</taxon>
        <taxon>Bacillati</taxon>
        <taxon>Actinomycetota</taxon>
        <taxon>Actinomycetes</taxon>
        <taxon>Mycobacteriales</taxon>
        <taxon>Nocardiaceae</taxon>
        <taxon>Williamsia</taxon>
    </lineage>
</organism>
<evidence type="ECO:0000256" key="6">
    <source>
        <dbReference type="ARBA" id="ARBA00023002"/>
    </source>
</evidence>
<keyword evidence="6 7" id="KW-0560">Oxidoreductase</keyword>
<dbReference type="EMBL" id="JAMTCG010000001">
    <property type="protein sequence ID" value="MCP2159033.1"/>
    <property type="molecule type" value="Genomic_DNA"/>
</dbReference>
<comment type="catalytic activity">
    <reaction evidence="7">
        <text>(6S)-5,6,7,8-tetrahydrofolate + NADP(+) = 7,8-dihydrofolate + NADPH + H(+)</text>
        <dbReference type="Rhea" id="RHEA:15009"/>
        <dbReference type="ChEBI" id="CHEBI:15378"/>
        <dbReference type="ChEBI" id="CHEBI:57451"/>
        <dbReference type="ChEBI" id="CHEBI:57453"/>
        <dbReference type="ChEBI" id="CHEBI:57783"/>
        <dbReference type="ChEBI" id="CHEBI:58349"/>
        <dbReference type="EC" id="1.5.1.3"/>
    </reaction>
</comment>
<sequence length="166" mass="18442">MTVALIWAADRAGAIGSGNTIPWRVPEDQRRFRDLTSGHPVIMGRRTWDSLPPRFRPLPNRHNIVITRDASWSAEGATAVTDVDSALHLAQREDDTVVISGGEQIYALALPHADTLWVTDIDLEIDAPDAFAPAVTEADWETVADHGWQTSSTGIRYRYRDLARRG</sequence>
<evidence type="ECO:0000313" key="11">
    <source>
        <dbReference type="Proteomes" id="UP001205740"/>
    </source>
</evidence>
<dbReference type="Pfam" id="PF00186">
    <property type="entry name" value="DHFR_1"/>
    <property type="match status" value="1"/>
</dbReference>
<protein>
    <recommendedName>
        <fullName evidence="3 7">Dihydrofolate reductase</fullName>
        <ecNumber evidence="3 7">1.5.1.3</ecNumber>
    </recommendedName>
</protein>
<dbReference type="InterPro" id="IPR017925">
    <property type="entry name" value="DHFR_CS"/>
</dbReference>
<dbReference type="PANTHER" id="PTHR48069:SF3">
    <property type="entry name" value="DIHYDROFOLATE REDUCTASE"/>
    <property type="match status" value="1"/>
</dbReference>
<dbReference type="InterPro" id="IPR012259">
    <property type="entry name" value="DHFR"/>
</dbReference>
<dbReference type="PROSITE" id="PS00075">
    <property type="entry name" value="DHFR_1"/>
    <property type="match status" value="1"/>
</dbReference>
<evidence type="ECO:0000256" key="3">
    <source>
        <dbReference type="ARBA" id="ARBA00012856"/>
    </source>
</evidence>
<evidence type="ECO:0000256" key="7">
    <source>
        <dbReference type="PIRNR" id="PIRNR000194"/>
    </source>
</evidence>
<dbReference type="PRINTS" id="PR00070">
    <property type="entry name" value="DHFR"/>
</dbReference>
<feature type="domain" description="DHFR" evidence="9">
    <location>
        <begin position="2"/>
        <end position="164"/>
    </location>
</feature>
<dbReference type="PANTHER" id="PTHR48069">
    <property type="entry name" value="DIHYDROFOLATE REDUCTASE"/>
    <property type="match status" value="1"/>
</dbReference>
<comment type="similarity">
    <text evidence="2 7 8">Belongs to the dihydrofolate reductase family.</text>
</comment>